<sequence>MRGHFRLGRWPPVGVMAHGLGSLVRFGLDESPAWTRGRIRLAGCV</sequence>
<keyword evidence="2" id="KW-1185">Reference proteome</keyword>
<organism evidence="1 2">
    <name type="scientific">Luteococcus japonicus LSP_Lj1</name>
    <dbReference type="NCBI Taxonomy" id="1255658"/>
    <lineage>
        <taxon>Bacteria</taxon>
        <taxon>Bacillati</taxon>
        <taxon>Actinomycetota</taxon>
        <taxon>Actinomycetes</taxon>
        <taxon>Propionibacteriales</taxon>
        <taxon>Propionibacteriaceae</taxon>
        <taxon>Luteococcus</taxon>
    </lineage>
</organism>
<protein>
    <submittedName>
        <fullName evidence="1">Uncharacterized protein</fullName>
    </submittedName>
</protein>
<proteinExistence type="predicted"/>
<reference evidence="1 2" key="1">
    <citation type="submission" date="2017-02" db="EMBL/GenBank/DDBJ databases">
        <authorList>
            <person name="Peterson S.W."/>
        </authorList>
    </citation>
    <scope>NUCLEOTIDE SEQUENCE [LARGE SCALE GENOMIC DNA]</scope>
    <source>
        <strain evidence="1 2">LSP_Lj1</strain>
    </source>
</reference>
<dbReference type="EMBL" id="FUKQ01000001">
    <property type="protein sequence ID" value="SJN16433.1"/>
    <property type="molecule type" value="Genomic_DNA"/>
</dbReference>
<dbReference type="AlphaFoldDB" id="A0A1R4IAV5"/>
<dbReference type="STRING" id="1255658.FM114_00650"/>
<evidence type="ECO:0000313" key="1">
    <source>
        <dbReference type="EMBL" id="SJN16433.1"/>
    </source>
</evidence>
<evidence type="ECO:0000313" key="2">
    <source>
        <dbReference type="Proteomes" id="UP000188342"/>
    </source>
</evidence>
<dbReference type="Proteomes" id="UP000188342">
    <property type="component" value="Unassembled WGS sequence"/>
</dbReference>
<name>A0A1R4IAV5_9ACTN</name>
<gene>
    <name evidence="1" type="ORF">FM114_00650</name>
</gene>
<accession>A0A1R4IAV5</accession>